<dbReference type="InterPro" id="IPR045121">
    <property type="entry name" value="CoAse"/>
</dbReference>
<dbReference type="OrthoDB" id="9802805at2"/>
<dbReference type="CDD" id="cd03426">
    <property type="entry name" value="NUDIX_CoAse_Nudt7"/>
    <property type="match status" value="1"/>
</dbReference>
<keyword evidence="5" id="KW-0460">Magnesium</keyword>
<evidence type="ECO:0000256" key="5">
    <source>
        <dbReference type="ARBA" id="ARBA00022842"/>
    </source>
</evidence>
<reference evidence="8 9" key="1">
    <citation type="submission" date="2016-10" db="EMBL/GenBank/DDBJ databases">
        <authorList>
            <person name="de Groot N.N."/>
        </authorList>
    </citation>
    <scope>NUCLEOTIDE SEQUENCE [LARGE SCALE GENOMIC DNA]</scope>
    <source>
        <strain evidence="8 9">CGMCC 1.9157</strain>
    </source>
</reference>
<dbReference type="PANTHER" id="PTHR12992:SF11">
    <property type="entry name" value="MITOCHONDRIAL COENZYME A DIPHOSPHATASE NUDT8"/>
    <property type="match status" value="1"/>
</dbReference>
<dbReference type="STRING" id="655353.SAMN04488056_106233"/>
<keyword evidence="4" id="KW-0378">Hydrolase</keyword>
<comment type="cofactor">
    <cofactor evidence="2">
        <name>Mg(2+)</name>
        <dbReference type="ChEBI" id="CHEBI:18420"/>
    </cofactor>
</comment>
<evidence type="ECO:0000256" key="6">
    <source>
        <dbReference type="ARBA" id="ARBA00023211"/>
    </source>
</evidence>
<accession>A0A1I5HH28</accession>
<organism evidence="8 9">
    <name type="scientific">Cohaesibacter marisflavi</name>
    <dbReference type="NCBI Taxonomy" id="655353"/>
    <lineage>
        <taxon>Bacteria</taxon>
        <taxon>Pseudomonadati</taxon>
        <taxon>Pseudomonadota</taxon>
        <taxon>Alphaproteobacteria</taxon>
        <taxon>Hyphomicrobiales</taxon>
        <taxon>Cohaesibacteraceae</taxon>
    </lineage>
</organism>
<keyword evidence="9" id="KW-1185">Reference proteome</keyword>
<evidence type="ECO:0000256" key="4">
    <source>
        <dbReference type="ARBA" id="ARBA00022801"/>
    </source>
</evidence>
<evidence type="ECO:0000256" key="1">
    <source>
        <dbReference type="ARBA" id="ARBA00001936"/>
    </source>
</evidence>
<name>A0A1I5HH28_9HYPH</name>
<dbReference type="SUPFAM" id="SSF55811">
    <property type="entry name" value="Nudix"/>
    <property type="match status" value="1"/>
</dbReference>
<dbReference type="NCBIfam" id="NF007980">
    <property type="entry name" value="PRK10707.1"/>
    <property type="match status" value="1"/>
</dbReference>
<dbReference type="InterPro" id="IPR000086">
    <property type="entry name" value="NUDIX_hydrolase_dom"/>
</dbReference>
<keyword evidence="6" id="KW-0464">Manganese</keyword>
<dbReference type="GO" id="GO:0046872">
    <property type="term" value="F:metal ion binding"/>
    <property type="evidence" value="ECO:0007669"/>
    <property type="project" value="UniProtKB-KW"/>
</dbReference>
<comment type="cofactor">
    <cofactor evidence="1">
        <name>Mn(2+)</name>
        <dbReference type="ChEBI" id="CHEBI:29035"/>
    </cofactor>
</comment>
<dbReference type="Proteomes" id="UP000199236">
    <property type="component" value="Unassembled WGS sequence"/>
</dbReference>
<dbReference type="PANTHER" id="PTHR12992">
    <property type="entry name" value="NUDIX HYDROLASE"/>
    <property type="match status" value="1"/>
</dbReference>
<gene>
    <name evidence="8" type="ORF">SAMN04488056_106233</name>
</gene>
<protein>
    <submittedName>
        <fullName evidence="8">8-oxo-dGTP pyrophosphatase MutT, NUDIX family</fullName>
    </submittedName>
</protein>
<keyword evidence="3" id="KW-0479">Metal-binding</keyword>
<dbReference type="AlphaFoldDB" id="A0A1I5HH28"/>
<dbReference type="GO" id="GO:0010945">
    <property type="term" value="F:coenzyme A diphosphatase activity"/>
    <property type="evidence" value="ECO:0007669"/>
    <property type="project" value="InterPro"/>
</dbReference>
<dbReference type="EMBL" id="FOVR01000006">
    <property type="protein sequence ID" value="SFO47543.1"/>
    <property type="molecule type" value="Genomic_DNA"/>
</dbReference>
<dbReference type="InterPro" id="IPR015797">
    <property type="entry name" value="NUDIX_hydrolase-like_dom_sf"/>
</dbReference>
<feature type="domain" description="Nudix hydrolase" evidence="7">
    <location>
        <begin position="46"/>
        <end position="177"/>
    </location>
</feature>
<evidence type="ECO:0000259" key="7">
    <source>
        <dbReference type="PROSITE" id="PS51462"/>
    </source>
</evidence>
<proteinExistence type="predicted"/>
<dbReference type="Gene3D" id="3.90.79.10">
    <property type="entry name" value="Nucleoside Triphosphate Pyrophosphohydrolase"/>
    <property type="match status" value="1"/>
</dbReference>
<dbReference type="PROSITE" id="PS51462">
    <property type="entry name" value="NUDIX"/>
    <property type="match status" value="1"/>
</dbReference>
<dbReference type="Pfam" id="PF00293">
    <property type="entry name" value="NUDIX"/>
    <property type="match status" value="1"/>
</dbReference>
<evidence type="ECO:0000313" key="9">
    <source>
        <dbReference type="Proteomes" id="UP000199236"/>
    </source>
</evidence>
<evidence type="ECO:0000313" key="8">
    <source>
        <dbReference type="EMBL" id="SFO47543.1"/>
    </source>
</evidence>
<evidence type="ECO:0000256" key="2">
    <source>
        <dbReference type="ARBA" id="ARBA00001946"/>
    </source>
</evidence>
<dbReference type="RefSeq" id="WP_090073118.1">
    <property type="nucleotide sequence ID" value="NZ_FOVR01000006.1"/>
</dbReference>
<sequence length="209" mass="23466">MTDFSALEFRQRVVEALARDAESHRSPVEQTPIKDLAWHEGEVVALRDAAVLIPIVDRGQEATVILTQRTSHLPSHAGQIAFPGGKVDDGDDSPQGAALREADEEIGLASRYVDTFGLLRPYISSTGYRIFPVLSTVQSGFDLVPNPCEVDEIFEVPLRFLMDPANHQRKSGEWRGKTRHYFAMPYKDHYIWGVTAGILRNLYETVYHS</sequence>
<evidence type="ECO:0000256" key="3">
    <source>
        <dbReference type="ARBA" id="ARBA00022723"/>
    </source>
</evidence>